<dbReference type="PATRIC" id="fig|1179773.3.peg.3522"/>
<gene>
    <name evidence="1" type="ordered locus">BN6_35190</name>
</gene>
<reference evidence="1 2" key="1">
    <citation type="journal article" date="2012" name="BMC Genomics">
        <title>Complete genome sequence of Saccharothrix espanaensis DSM 44229T and comparison to the other completely sequenced Pseudonocardiaceae.</title>
        <authorList>
            <person name="Strobel T."/>
            <person name="Al-Dilaimi A."/>
            <person name="Blom J."/>
            <person name="Gessner A."/>
            <person name="Kalinowski J."/>
            <person name="Luzhetska M."/>
            <person name="Puhler A."/>
            <person name="Szczepanowski R."/>
            <person name="Bechthold A."/>
            <person name="Ruckert C."/>
        </authorList>
    </citation>
    <scope>NUCLEOTIDE SEQUENCE [LARGE SCALE GENOMIC DNA]</scope>
    <source>
        <strain evidence="2">ATCC 51144 / DSM 44229 / JCM 9112 / NBRC 15066 / NRRL 15764</strain>
    </source>
</reference>
<organism evidence="1 2">
    <name type="scientific">Saccharothrix espanaensis (strain ATCC 51144 / DSM 44229 / JCM 9112 / NBRC 15066 / NRRL 15764)</name>
    <dbReference type="NCBI Taxonomy" id="1179773"/>
    <lineage>
        <taxon>Bacteria</taxon>
        <taxon>Bacillati</taxon>
        <taxon>Actinomycetota</taxon>
        <taxon>Actinomycetes</taxon>
        <taxon>Pseudonocardiales</taxon>
        <taxon>Pseudonocardiaceae</taxon>
        <taxon>Saccharothrix</taxon>
    </lineage>
</organism>
<dbReference type="Proteomes" id="UP000006281">
    <property type="component" value="Chromosome"/>
</dbReference>
<evidence type="ECO:0000313" key="1">
    <source>
        <dbReference type="EMBL" id="CCH30817.1"/>
    </source>
</evidence>
<dbReference type="HOGENOM" id="CLU_131457_2_0_11"/>
<dbReference type="BioCyc" id="SESP1179773:BN6_RS17055-MONOMER"/>
<dbReference type="EMBL" id="HE804045">
    <property type="protein sequence ID" value="CCH30817.1"/>
    <property type="molecule type" value="Genomic_DNA"/>
</dbReference>
<protein>
    <recommendedName>
        <fullName evidence="3">DUF1877 family protein</fullName>
    </recommendedName>
</protein>
<dbReference type="AlphaFoldDB" id="K0JZT5"/>
<sequence length="139" mass="14656">MGVLTDYFRAADAAAVVRALGEHGAFDGVELKGIDPVVCFGQLVALVRGARWDPGTAGSRVVWPADPSTAESWVFELGTAARDALAAVPDEDVPAVSVRWAATDELAGAEGLEEVVVDLVGLARRARDAGERLYCWCTV</sequence>
<dbReference type="KEGG" id="sesp:BN6_35190"/>
<dbReference type="eggNOG" id="ENOG50338NK">
    <property type="taxonomic scope" value="Bacteria"/>
</dbReference>
<accession>K0JZT5</accession>
<dbReference type="OrthoDB" id="3537879at2"/>
<evidence type="ECO:0000313" key="2">
    <source>
        <dbReference type="Proteomes" id="UP000006281"/>
    </source>
</evidence>
<keyword evidence="2" id="KW-1185">Reference proteome</keyword>
<dbReference type="STRING" id="1179773.BN6_35190"/>
<evidence type="ECO:0008006" key="3">
    <source>
        <dbReference type="Google" id="ProtNLM"/>
    </source>
</evidence>
<name>K0JZT5_SACES</name>
<dbReference type="RefSeq" id="WP_015100929.1">
    <property type="nucleotide sequence ID" value="NC_019673.1"/>
</dbReference>
<proteinExistence type="predicted"/>